<evidence type="ECO:0000256" key="2">
    <source>
        <dbReference type="SAM" id="Phobius"/>
    </source>
</evidence>
<keyword evidence="2" id="KW-0812">Transmembrane</keyword>
<proteinExistence type="predicted"/>
<feature type="transmembrane region" description="Helical" evidence="2">
    <location>
        <begin position="22"/>
        <end position="41"/>
    </location>
</feature>
<evidence type="ECO:0000313" key="3">
    <source>
        <dbReference type="EMBL" id="AAA22098.1"/>
    </source>
</evidence>
<feature type="region of interest" description="Disordered" evidence="1">
    <location>
        <begin position="82"/>
        <end position="109"/>
    </location>
</feature>
<sequence>MAIENGLLIDCLRNADSQDGMLTVRTIPLTPLGIGILSAVCRRSIFFKRARWKNRFARCSATVPMAMPNESYGKKHRVRYKPPALSPLRRQSPARSSCSSPRRQSIWNT</sequence>
<organism evidence="3">
    <name type="scientific">Rhizobium rhizogenes</name>
    <name type="common">Agrobacterium rhizogenes</name>
    <dbReference type="NCBI Taxonomy" id="359"/>
    <lineage>
        <taxon>Bacteria</taxon>
        <taxon>Pseudomonadati</taxon>
        <taxon>Pseudomonadota</taxon>
        <taxon>Alphaproteobacteria</taxon>
        <taxon>Hyphomicrobiales</taxon>
        <taxon>Rhizobiaceae</taxon>
        <taxon>Rhizobium/Agrobacterium group</taxon>
        <taxon>Rhizobium</taxon>
    </lineage>
</organism>
<evidence type="ECO:0000256" key="1">
    <source>
        <dbReference type="SAM" id="MobiDB-lite"/>
    </source>
</evidence>
<reference evidence="3" key="1">
    <citation type="journal article" date="1991" name="Proc. Natl. Acad. Sci. U.S.A.">
        <title>Agrobacterium rhizogenes pRi8196 T-DNA: mapping and DNA sequence of functions involved in mannopine synthesis and hairy root differentiation.</title>
        <authorList>
            <person name="Hansen G."/>
            <person name="Larribe M."/>
            <person name="Vaubert D."/>
            <person name="Tempe J."/>
            <person name="Biermann B.J."/>
            <person name="Montoya A.L."/>
            <person name="Chilton M.D."/>
            <person name="Brevet J."/>
        </authorList>
    </citation>
    <scope>NUCLEOTIDE SEQUENCE</scope>
</reference>
<name>Q44196_RHIRH</name>
<dbReference type="PIR" id="I39724">
    <property type="entry name" value="I39724"/>
</dbReference>
<accession>Q44196</accession>
<protein>
    <submittedName>
        <fullName evidence="3">ORF13a</fullName>
    </submittedName>
</protein>
<dbReference type="EMBL" id="M60490">
    <property type="protein sequence ID" value="AAA22098.1"/>
    <property type="molecule type" value="Genomic_DNA"/>
</dbReference>
<keyword evidence="2" id="KW-1133">Transmembrane helix</keyword>
<feature type="compositionally biased region" description="Low complexity" evidence="1">
    <location>
        <begin position="89"/>
        <end position="109"/>
    </location>
</feature>
<dbReference type="AlphaFoldDB" id="Q44196"/>
<keyword evidence="2" id="KW-0472">Membrane</keyword>